<feature type="region of interest" description="Disordered" evidence="1">
    <location>
        <begin position="491"/>
        <end position="511"/>
    </location>
</feature>
<evidence type="ECO:0000256" key="2">
    <source>
        <dbReference type="SAM" id="SignalP"/>
    </source>
</evidence>
<dbReference type="AlphaFoldDB" id="A0A0U9HEW9"/>
<keyword evidence="2" id="KW-0732">Signal</keyword>
<feature type="compositionally biased region" description="Polar residues" evidence="1">
    <location>
        <begin position="498"/>
        <end position="511"/>
    </location>
</feature>
<evidence type="ECO:0000313" key="3">
    <source>
        <dbReference type="EMBL" id="GAQ25360.1"/>
    </source>
</evidence>
<gene>
    <name evidence="3" type="ORF">TSYNT_7381</name>
</gene>
<proteinExistence type="predicted"/>
<protein>
    <recommendedName>
        <fullName evidence="5">CARDB protein</fullName>
    </recommendedName>
</protein>
<dbReference type="Proteomes" id="UP000062160">
    <property type="component" value="Unassembled WGS sequence"/>
</dbReference>
<name>A0A0U9HEW9_9FIRM</name>
<evidence type="ECO:0000313" key="4">
    <source>
        <dbReference type="Proteomes" id="UP000062160"/>
    </source>
</evidence>
<dbReference type="RefSeq" id="WP_059032748.1">
    <property type="nucleotide sequence ID" value="NZ_DF977001.1"/>
</dbReference>
<reference evidence="3" key="1">
    <citation type="journal article" date="2016" name="Genome Announc.">
        <title>Draft Genome Sequence of the Syntrophic Lactate-Degrading Bacterium Tepidanaerobacter syntrophicus JLT.</title>
        <authorList>
            <person name="Matsuura N."/>
            <person name="Ohashi A."/>
            <person name="Tourlousse D.M."/>
            <person name="Sekiguchi Y."/>
        </authorList>
    </citation>
    <scope>NUCLEOTIDE SEQUENCE [LARGE SCALE GENOMIC DNA]</scope>
    <source>
        <strain evidence="3">JL</strain>
    </source>
</reference>
<evidence type="ECO:0000256" key="1">
    <source>
        <dbReference type="SAM" id="MobiDB-lite"/>
    </source>
</evidence>
<dbReference type="EMBL" id="DF977001">
    <property type="protein sequence ID" value="GAQ25360.1"/>
    <property type="molecule type" value="Genomic_DNA"/>
</dbReference>
<feature type="chain" id="PRO_5006864886" description="CARDB protein" evidence="2">
    <location>
        <begin position="34"/>
        <end position="538"/>
    </location>
</feature>
<evidence type="ECO:0008006" key="5">
    <source>
        <dbReference type="Google" id="ProtNLM"/>
    </source>
</evidence>
<keyword evidence="4" id="KW-1185">Reference proteome</keyword>
<organism evidence="3">
    <name type="scientific">Tepidanaerobacter syntrophicus</name>
    <dbReference type="NCBI Taxonomy" id="224999"/>
    <lineage>
        <taxon>Bacteria</taxon>
        <taxon>Bacillati</taxon>
        <taxon>Bacillota</taxon>
        <taxon>Clostridia</taxon>
        <taxon>Thermosediminibacterales</taxon>
        <taxon>Tepidanaerobacteraceae</taxon>
        <taxon>Tepidanaerobacter</taxon>
    </lineage>
</organism>
<dbReference type="Gene3D" id="2.60.40.10">
    <property type="entry name" value="Immunoglobulins"/>
    <property type="match status" value="1"/>
</dbReference>
<accession>A0A0U9HEW9</accession>
<dbReference type="InterPro" id="IPR013783">
    <property type="entry name" value="Ig-like_fold"/>
</dbReference>
<feature type="signal peptide" evidence="2">
    <location>
        <begin position="1"/>
        <end position="33"/>
    </location>
</feature>
<sequence length="538" mass="59464">MRLKMRLKDWTKIISAVLVALMFMGMAALPAKAEGDEKPQIVYDKNGLEMRFERLGTLDTSMDKATPFRSGGPDGKAQLDSLTIYEQSTYGPKVPNGFYYRTVGYKVALLNSNRIAISDGLIPVNESRVPLPGGFVYFPDKGRIDFQYAFVNTKYENTKEFRAESNSNVAAYIKSKYGSAGFNKPCVTSTVLSREYIIKALGLEGKEHLLDEARYLLRCGEVEFFQADAKGGEGPALDATGTKVYYNVLENSFSTDIHVPARFKSYEEDIQSRMQIIDLNTGKIEIIEGGKKEDMDIVLDKLDAGTQSAKPGANYSGKITFHRASDSMPNPINTTIYLTAANSKITSSTDIPVNGLKPGETRTVPFDFQAGSDKSKPVTVVAEINPEKLGENRLIETTYDNNKKQVFIPMQEDKVDLSVQLAAWTDALYTNETDLFSARVYNTSEKPITTDIVWKFAGKQVRKANITVPAKSSAIDRVNLTMPNTSSASVSLEVEVNPSRNKPSNETTYANNKITEKIEVLKTDDSPSTGASDPYLVK</sequence>